<dbReference type="EMBL" id="JACAZI010000025">
    <property type="protein sequence ID" value="KAF7334991.1"/>
    <property type="molecule type" value="Genomic_DNA"/>
</dbReference>
<keyword evidence="3" id="KW-1185">Reference proteome</keyword>
<dbReference type="AlphaFoldDB" id="A0A8H7CG07"/>
<sequence>MLSVLLSRALGIVALFGLISANRAHGSMHYVPNDIHCSKNFSVSFVYNSYTYIAPFHEFANITKSFFDVEWFGGAIVTNTTGVDNVPGATRAGHWRGSAFNETLTMYSKHMDAYIFSFHGQGLTITPPKGPAVTWESYVDTIRFQSICSGKATHIDIFTYICSDNPIPTYDFSYTLHMSTFEGMAAGLAAPVLAGDCPY</sequence>
<keyword evidence="1" id="KW-0732">Signal</keyword>
<accession>A0A8H7CG07</accession>
<reference evidence="2" key="1">
    <citation type="submission" date="2020-05" db="EMBL/GenBank/DDBJ databases">
        <title>Mycena genomes resolve the evolution of fungal bioluminescence.</title>
        <authorList>
            <person name="Tsai I.J."/>
        </authorList>
    </citation>
    <scope>NUCLEOTIDE SEQUENCE</scope>
    <source>
        <strain evidence="2">CCC161011</strain>
    </source>
</reference>
<evidence type="ECO:0000313" key="2">
    <source>
        <dbReference type="EMBL" id="KAF7334991.1"/>
    </source>
</evidence>
<evidence type="ECO:0000313" key="3">
    <source>
        <dbReference type="Proteomes" id="UP000620124"/>
    </source>
</evidence>
<organism evidence="2 3">
    <name type="scientific">Mycena venus</name>
    <dbReference type="NCBI Taxonomy" id="2733690"/>
    <lineage>
        <taxon>Eukaryota</taxon>
        <taxon>Fungi</taxon>
        <taxon>Dikarya</taxon>
        <taxon>Basidiomycota</taxon>
        <taxon>Agaricomycotina</taxon>
        <taxon>Agaricomycetes</taxon>
        <taxon>Agaricomycetidae</taxon>
        <taxon>Agaricales</taxon>
        <taxon>Marasmiineae</taxon>
        <taxon>Mycenaceae</taxon>
        <taxon>Mycena</taxon>
    </lineage>
</organism>
<proteinExistence type="predicted"/>
<comment type="caution">
    <text evidence="2">The sequence shown here is derived from an EMBL/GenBank/DDBJ whole genome shotgun (WGS) entry which is preliminary data.</text>
</comment>
<gene>
    <name evidence="2" type="ORF">MVEN_02249300</name>
</gene>
<evidence type="ECO:0000256" key="1">
    <source>
        <dbReference type="SAM" id="SignalP"/>
    </source>
</evidence>
<feature type="signal peptide" evidence="1">
    <location>
        <begin position="1"/>
        <end position="21"/>
    </location>
</feature>
<protein>
    <submittedName>
        <fullName evidence="2">Uncharacterized protein</fullName>
    </submittedName>
</protein>
<dbReference type="Proteomes" id="UP000620124">
    <property type="component" value="Unassembled WGS sequence"/>
</dbReference>
<feature type="chain" id="PRO_5034332134" evidence="1">
    <location>
        <begin position="22"/>
        <end position="199"/>
    </location>
</feature>
<dbReference type="OrthoDB" id="2954648at2759"/>
<name>A0A8H7CG07_9AGAR</name>